<evidence type="ECO:0000256" key="1">
    <source>
        <dbReference type="SAM" id="MobiDB-lite"/>
    </source>
</evidence>
<proteinExistence type="predicted"/>
<protein>
    <submittedName>
        <fullName evidence="2">Uncharacterized protein</fullName>
    </submittedName>
</protein>
<sequence>MLMHNPMQPVFSHYSTTHHHPVRFPSDCYPNTGQNGLPPNASFATYSHPDPLRNNDPYPAPNFPSHSTLPSATLTAATPTPHATSSSTSVSTHLPAFTPLESPAVGSIHLIPALAHIPAAPRDHLIYHQLFSRWIQDPVAARQLDNWNKNQIMVNVDAVSVVCIAASNWRASVRIGMNGWVVEEEVPTNESDVRRVTARLLVSGG</sequence>
<organism evidence="2 3">
    <name type="scientific">Catenaria anguillulae PL171</name>
    <dbReference type="NCBI Taxonomy" id="765915"/>
    <lineage>
        <taxon>Eukaryota</taxon>
        <taxon>Fungi</taxon>
        <taxon>Fungi incertae sedis</taxon>
        <taxon>Blastocladiomycota</taxon>
        <taxon>Blastocladiomycetes</taxon>
        <taxon>Blastocladiales</taxon>
        <taxon>Catenariaceae</taxon>
        <taxon>Catenaria</taxon>
    </lineage>
</organism>
<name>A0A1Y2H8R6_9FUNG</name>
<dbReference type="AlphaFoldDB" id="A0A1Y2H8R6"/>
<comment type="caution">
    <text evidence="2">The sequence shown here is derived from an EMBL/GenBank/DDBJ whole genome shotgun (WGS) entry which is preliminary data.</text>
</comment>
<evidence type="ECO:0000313" key="2">
    <source>
        <dbReference type="EMBL" id="ORZ30970.1"/>
    </source>
</evidence>
<dbReference type="Proteomes" id="UP000193411">
    <property type="component" value="Unassembled WGS sequence"/>
</dbReference>
<gene>
    <name evidence="2" type="ORF">BCR44DRAFT_1287102</name>
</gene>
<feature type="compositionally biased region" description="Polar residues" evidence="1">
    <location>
        <begin position="29"/>
        <end position="45"/>
    </location>
</feature>
<dbReference type="EMBL" id="MCFL01000071">
    <property type="protein sequence ID" value="ORZ30970.1"/>
    <property type="molecule type" value="Genomic_DNA"/>
</dbReference>
<evidence type="ECO:0000313" key="3">
    <source>
        <dbReference type="Proteomes" id="UP000193411"/>
    </source>
</evidence>
<feature type="compositionally biased region" description="Low complexity" evidence="1">
    <location>
        <begin position="64"/>
        <end position="90"/>
    </location>
</feature>
<keyword evidence="3" id="KW-1185">Reference proteome</keyword>
<accession>A0A1Y2H8R6</accession>
<feature type="region of interest" description="Disordered" evidence="1">
    <location>
        <begin position="25"/>
        <end position="90"/>
    </location>
</feature>
<reference evidence="2 3" key="1">
    <citation type="submission" date="2016-07" db="EMBL/GenBank/DDBJ databases">
        <title>Pervasive Adenine N6-methylation of Active Genes in Fungi.</title>
        <authorList>
            <consortium name="DOE Joint Genome Institute"/>
            <person name="Mondo S.J."/>
            <person name="Dannebaum R.O."/>
            <person name="Kuo R.C."/>
            <person name="Labutti K."/>
            <person name="Haridas S."/>
            <person name="Kuo A."/>
            <person name="Salamov A."/>
            <person name="Ahrendt S.R."/>
            <person name="Lipzen A."/>
            <person name="Sullivan W."/>
            <person name="Andreopoulos W.B."/>
            <person name="Clum A."/>
            <person name="Lindquist E."/>
            <person name="Daum C."/>
            <person name="Ramamoorthy G.K."/>
            <person name="Gryganskyi A."/>
            <person name="Culley D."/>
            <person name="Magnuson J.K."/>
            <person name="James T.Y."/>
            <person name="O'Malley M.A."/>
            <person name="Stajich J.E."/>
            <person name="Spatafora J.W."/>
            <person name="Visel A."/>
            <person name="Grigoriev I.V."/>
        </authorList>
    </citation>
    <scope>NUCLEOTIDE SEQUENCE [LARGE SCALE GENOMIC DNA]</scope>
    <source>
        <strain evidence="2 3">PL171</strain>
    </source>
</reference>